<keyword evidence="2" id="KW-0472">Membrane</keyword>
<reference evidence="3 4" key="1">
    <citation type="submission" date="2019-04" db="EMBL/GenBank/DDBJ databases">
        <title>The sequence and de novo assembly of Takifugu bimaculatus genome using PacBio and Hi-C technologies.</title>
        <authorList>
            <person name="Xu P."/>
            <person name="Liu B."/>
            <person name="Zhou Z."/>
        </authorList>
    </citation>
    <scope>NUCLEOTIDE SEQUENCE [LARGE SCALE GENOMIC DNA]</scope>
    <source>
        <strain evidence="3">TB-2018</strain>
        <tissue evidence="3">Muscle</tissue>
    </source>
</reference>
<protein>
    <submittedName>
        <fullName evidence="3">Uncharacterized protein</fullName>
    </submittedName>
</protein>
<comment type="caution">
    <text evidence="3">The sequence shown here is derived from an EMBL/GenBank/DDBJ whole genome shotgun (WGS) entry which is preliminary data.</text>
</comment>
<keyword evidence="2" id="KW-0812">Transmembrane</keyword>
<keyword evidence="4" id="KW-1185">Reference proteome</keyword>
<proteinExistence type="predicted"/>
<evidence type="ECO:0000313" key="3">
    <source>
        <dbReference type="EMBL" id="TNM92042.1"/>
    </source>
</evidence>
<evidence type="ECO:0000256" key="1">
    <source>
        <dbReference type="SAM" id="MobiDB-lite"/>
    </source>
</evidence>
<dbReference type="Proteomes" id="UP000516260">
    <property type="component" value="Chromosome 21"/>
</dbReference>
<feature type="transmembrane region" description="Helical" evidence="2">
    <location>
        <begin position="211"/>
        <end position="230"/>
    </location>
</feature>
<gene>
    <name evidence="3" type="ORF">fugu_019054</name>
</gene>
<dbReference type="EMBL" id="SWLE01000014">
    <property type="protein sequence ID" value="TNM92042.1"/>
    <property type="molecule type" value="Genomic_DNA"/>
</dbReference>
<evidence type="ECO:0000256" key="2">
    <source>
        <dbReference type="SAM" id="Phobius"/>
    </source>
</evidence>
<accession>A0A4Z2BJD4</accession>
<organism evidence="3 4">
    <name type="scientific">Takifugu bimaculatus</name>
    <dbReference type="NCBI Taxonomy" id="433685"/>
    <lineage>
        <taxon>Eukaryota</taxon>
        <taxon>Metazoa</taxon>
        <taxon>Chordata</taxon>
        <taxon>Craniata</taxon>
        <taxon>Vertebrata</taxon>
        <taxon>Euteleostomi</taxon>
        <taxon>Actinopterygii</taxon>
        <taxon>Neopterygii</taxon>
        <taxon>Teleostei</taxon>
        <taxon>Neoteleostei</taxon>
        <taxon>Acanthomorphata</taxon>
        <taxon>Eupercaria</taxon>
        <taxon>Tetraodontiformes</taxon>
        <taxon>Tetradontoidea</taxon>
        <taxon>Tetraodontidae</taxon>
        <taxon>Takifugu</taxon>
    </lineage>
</organism>
<feature type="region of interest" description="Disordered" evidence="1">
    <location>
        <begin position="97"/>
        <end position="129"/>
    </location>
</feature>
<sequence>MKRTPGSVSECLYLWGGKAADPAAVWNPEQEAKSLISQRSFNPRDVFKQREQSFEANASTSAAPSRPGTQQEADNRLIGHETHHFCLVFPPPAGKLQSPFLSQRGTPQQPPAAAASVTPMSPAYPPPSPLQLYAHPTVVTPTPPESTSSPVPAANIYTEEEEWSDEFDDDAEEATPETTGVVKERYEVPVPAVEEDLYENVSEYTSPVSSFYIYCLLSIVCLWTLLLAGLSHRDKGG</sequence>
<feature type="region of interest" description="Disordered" evidence="1">
    <location>
        <begin position="36"/>
        <end position="72"/>
    </location>
</feature>
<dbReference type="AlphaFoldDB" id="A0A4Z2BJD4"/>
<keyword evidence="2" id="KW-1133">Transmembrane helix</keyword>
<feature type="compositionally biased region" description="Polar residues" evidence="1">
    <location>
        <begin position="54"/>
        <end position="72"/>
    </location>
</feature>
<evidence type="ECO:0000313" key="4">
    <source>
        <dbReference type="Proteomes" id="UP000516260"/>
    </source>
</evidence>
<name>A0A4Z2BJD4_9TELE</name>